<accession>A0ABU9G9A8</accession>
<gene>
    <name evidence="1" type="ORF">V6242_18210</name>
</gene>
<keyword evidence="2" id="KW-1185">Reference proteome</keyword>
<dbReference type="Proteomes" id="UP001379949">
    <property type="component" value="Unassembled WGS sequence"/>
</dbReference>
<name>A0ABU9G9A8_9GAMM</name>
<feature type="non-terminal residue" evidence="1">
    <location>
        <position position="1"/>
    </location>
</feature>
<evidence type="ECO:0000313" key="1">
    <source>
        <dbReference type="EMBL" id="MEL0615068.1"/>
    </source>
</evidence>
<comment type="caution">
    <text evidence="1">The sequence shown here is derived from an EMBL/GenBank/DDBJ whole genome shotgun (WGS) entry which is preliminary data.</text>
</comment>
<protein>
    <submittedName>
        <fullName evidence="1">Ferredoxin--NADP reductase</fullName>
    </submittedName>
</protein>
<proteinExistence type="predicted"/>
<sequence length="46" mass="5023">VIASGKLFDVFGLPPLSPEHERVMICGSPHMLIDTAALLDQRGFNE</sequence>
<dbReference type="EMBL" id="JBAKAR010000242">
    <property type="protein sequence ID" value="MEL0615068.1"/>
    <property type="molecule type" value="Genomic_DNA"/>
</dbReference>
<evidence type="ECO:0000313" key="2">
    <source>
        <dbReference type="Proteomes" id="UP001379949"/>
    </source>
</evidence>
<dbReference type="SUPFAM" id="SSF52343">
    <property type="entry name" value="Ferredoxin reductase-like, C-terminal NADP-linked domain"/>
    <property type="match status" value="1"/>
</dbReference>
<reference evidence="1 2" key="1">
    <citation type="submission" date="2024-02" db="EMBL/GenBank/DDBJ databases">
        <title>Bacteria isolated from the canopy kelp, Nereocystis luetkeana.</title>
        <authorList>
            <person name="Pfister C.A."/>
            <person name="Younker I.T."/>
            <person name="Light S.H."/>
        </authorList>
    </citation>
    <scope>NUCLEOTIDE SEQUENCE [LARGE SCALE GENOMIC DNA]</scope>
    <source>
        <strain evidence="1 2">TI.4.07</strain>
    </source>
</reference>
<dbReference type="InterPro" id="IPR039261">
    <property type="entry name" value="FNR_nucleotide-bd"/>
</dbReference>
<dbReference type="Gene3D" id="3.40.50.80">
    <property type="entry name" value="Nucleotide-binding domain of ferredoxin-NADP reductase (FNR) module"/>
    <property type="match status" value="1"/>
</dbReference>
<organism evidence="1 2">
    <name type="scientific">Marinomonas arenicola</name>
    <dbReference type="NCBI Taxonomy" id="569601"/>
    <lineage>
        <taxon>Bacteria</taxon>
        <taxon>Pseudomonadati</taxon>
        <taxon>Pseudomonadota</taxon>
        <taxon>Gammaproteobacteria</taxon>
        <taxon>Oceanospirillales</taxon>
        <taxon>Oceanospirillaceae</taxon>
        <taxon>Marinomonas</taxon>
    </lineage>
</organism>